<evidence type="ECO:0000259" key="1">
    <source>
        <dbReference type="Pfam" id="PF07238"/>
    </source>
</evidence>
<keyword evidence="3" id="KW-1185">Reference proteome</keyword>
<evidence type="ECO:0000313" key="3">
    <source>
        <dbReference type="Proteomes" id="UP000321820"/>
    </source>
</evidence>
<reference evidence="2 3" key="1">
    <citation type="submission" date="2019-08" db="EMBL/GenBank/DDBJ databases">
        <title>Complete genome sequence of Terriglobus albidus strain ORNL.</title>
        <authorList>
            <person name="Podar M."/>
        </authorList>
    </citation>
    <scope>NUCLEOTIDE SEQUENCE [LARGE SCALE GENOMIC DNA]</scope>
    <source>
        <strain evidence="2 3">ORNL</strain>
    </source>
</reference>
<dbReference type="Gene3D" id="2.40.10.220">
    <property type="entry name" value="predicted glycosyltransferase like domains"/>
    <property type="match status" value="1"/>
</dbReference>
<dbReference type="AlphaFoldDB" id="A0A5B9ECK8"/>
<protein>
    <submittedName>
        <fullName evidence="2">PilZ domain-containing protein</fullName>
    </submittedName>
</protein>
<dbReference type="Pfam" id="PF07238">
    <property type="entry name" value="PilZ"/>
    <property type="match status" value="1"/>
</dbReference>
<accession>A0A5B9ECK8</accession>
<feature type="domain" description="PilZ" evidence="1">
    <location>
        <begin position="15"/>
        <end position="105"/>
    </location>
</feature>
<dbReference type="SUPFAM" id="SSF141371">
    <property type="entry name" value="PilZ domain-like"/>
    <property type="match status" value="1"/>
</dbReference>
<organism evidence="2 3">
    <name type="scientific">Terriglobus albidus</name>
    <dbReference type="NCBI Taxonomy" id="1592106"/>
    <lineage>
        <taxon>Bacteria</taxon>
        <taxon>Pseudomonadati</taxon>
        <taxon>Acidobacteriota</taxon>
        <taxon>Terriglobia</taxon>
        <taxon>Terriglobales</taxon>
        <taxon>Acidobacteriaceae</taxon>
        <taxon>Terriglobus</taxon>
    </lineage>
</organism>
<dbReference type="KEGG" id="talb:FTW19_19270"/>
<dbReference type="EMBL" id="CP042806">
    <property type="protein sequence ID" value="QEE29928.1"/>
    <property type="molecule type" value="Genomic_DNA"/>
</dbReference>
<name>A0A5B9ECK8_9BACT</name>
<sequence>MSYLPPSFALTKDPVRTAVRFPLRLQVSLQTPEGILEAMTENVSASGLLLVARKLPGVDTKVEFTMAMPSAIMGTSTDVKVHCVGRVVRHQQSETEQKAAVVIDEYSLEAS</sequence>
<dbReference type="InterPro" id="IPR009875">
    <property type="entry name" value="PilZ_domain"/>
</dbReference>
<dbReference type="RefSeq" id="WP_147649198.1">
    <property type="nucleotide sequence ID" value="NZ_CP042806.1"/>
</dbReference>
<dbReference type="Proteomes" id="UP000321820">
    <property type="component" value="Chromosome"/>
</dbReference>
<gene>
    <name evidence="2" type="ORF">FTW19_19270</name>
</gene>
<proteinExistence type="predicted"/>
<evidence type="ECO:0000313" key="2">
    <source>
        <dbReference type="EMBL" id="QEE29928.1"/>
    </source>
</evidence>
<dbReference type="GO" id="GO:0035438">
    <property type="term" value="F:cyclic-di-GMP binding"/>
    <property type="evidence" value="ECO:0007669"/>
    <property type="project" value="InterPro"/>
</dbReference>
<dbReference type="OrthoDB" id="122570at2"/>